<dbReference type="PANTHER" id="PTHR46652">
    <property type="entry name" value="LEUCINE-RICH REPEAT AND IQ DOMAIN-CONTAINING PROTEIN 1-RELATED"/>
    <property type="match status" value="1"/>
</dbReference>
<feature type="signal peptide" evidence="3">
    <location>
        <begin position="1"/>
        <end position="25"/>
    </location>
</feature>
<dbReference type="HOGENOM" id="CLU_126049_0_0_6"/>
<evidence type="ECO:0000313" key="4">
    <source>
        <dbReference type="EMBL" id="KGE05302.1"/>
    </source>
</evidence>
<dbReference type="EMBL" id="AUVB01000003">
    <property type="protein sequence ID" value="KGE05302.1"/>
    <property type="molecule type" value="Genomic_DNA"/>
</dbReference>
<dbReference type="STRING" id="1265313.HRUBRA_00124"/>
<comment type="caution">
    <text evidence="4">The sequence shown here is derived from an EMBL/GenBank/DDBJ whole genome shotgun (WGS) entry which is preliminary data.</text>
</comment>
<dbReference type="SUPFAM" id="SSF52058">
    <property type="entry name" value="L domain-like"/>
    <property type="match status" value="1"/>
</dbReference>
<feature type="chain" id="PRO_5001912765" evidence="3">
    <location>
        <begin position="26"/>
        <end position="165"/>
    </location>
</feature>
<dbReference type="AlphaFoldDB" id="A0A095VV10"/>
<keyword evidence="2" id="KW-0677">Repeat</keyword>
<dbReference type="InterPro" id="IPR050836">
    <property type="entry name" value="SDS22/Internalin_LRR"/>
</dbReference>
<dbReference type="PANTHER" id="PTHR46652:SF3">
    <property type="entry name" value="LEUCINE-RICH REPEAT-CONTAINING PROTEIN 9"/>
    <property type="match status" value="1"/>
</dbReference>
<proteinExistence type="predicted"/>
<evidence type="ECO:0000256" key="3">
    <source>
        <dbReference type="SAM" id="SignalP"/>
    </source>
</evidence>
<dbReference type="Gene3D" id="3.80.10.10">
    <property type="entry name" value="Ribonuclease Inhibitor"/>
    <property type="match status" value="1"/>
</dbReference>
<dbReference type="PROSITE" id="PS51257">
    <property type="entry name" value="PROKAR_LIPOPROTEIN"/>
    <property type="match status" value="1"/>
</dbReference>
<keyword evidence="5" id="KW-1185">Reference proteome</keyword>
<evidence type="ECO:0000313" key="5">
    <source>
        <dbReference type="Proteomes" id="UP000029640"/>
    </source>
</evidence>
<keyword evidence="1" id="KW-0433">Leucine-rich repeat</keyword>
<evidence type="ECO:0000256" key="1">
    <source>
        <dbReference type="ARBA" id="ARBA00022614"/>
    </source>
</evidence>
<reference evidence="4 5" key="1">
    <citation type="journal article" date="2014" name="Genome Announc.">
        <title>Genome Sequence of Gammaproteobacterial Pseudohaliea rubra Type Strain DSM 19751, Isolated from Coastal Seawater of the Mediterranean Sea.</title>
        <authorList>
            <person name="Spring S."/>
            <person name="Fiebig A."/>
            <person name="Riedel T."/>
            <person name="Goker M."/>
            <person name="Klenk H.P."/>
        </authorList>
    </citation>
    <scope>NUCLEOTIDE SEQUENCE [LARGE SCALE GENOMIC DNA]</scope>
    <source>
        <strain evidence="4 5">DSM 19751</strain>
    </source>
</reference>
<gene>
    <name evidence="4" type="ORF">HRUBRA_00124</name>
</gene>
<evidence type="ECO:0000256" key="2">
    <source>
        <dbReference type="ARBA" id="ARBA00022737"/>
    </source>
</evidence>
<dbReference type="Proteomes" id="UP000029640">
    <property type="component" value="Unassembled WGS sequence"/>
</dbReference>
<accession>A0A095VV10</accession>
<name>A0A095VV10_9GAMM</name>
<dbReference type="InterPro" id="IPR032675">
    <property type="entry name" value="LRR_dom_sf"/>
</dbReference>
<keyword evidence="3" id="KW-0732">Signal</keyword>
<dbReference type="eggNOG" id="COG4886">
    <property type="taxonomic scope" value="Bacteria"/>
</dbReference>
<protein>
    <submittedName>
        <fullName evidence="4">Internalin-like protein (LPXTG motif protein)-like protein</fullName>
    </submittedName>
</protein>
<sequence>MDPPMRPHRFALLFAALLTAGCADYAVTFNDRTLYTPPALFSDFSLADEALRECVIQHIIDQEVTSADELTLLDCSQAGITDLTRLEVFTGLTRVRLSGNAIEDVTPLTAATGLEILLLANNRIDDPAPLFALDALERLDLSGNDRMTCPSSRLKIAELNLPEHC</sequence>
<organism evidence="4 5">
    <name type="scientific">Pseudohaliea rubra DSM 19751</name>
    <dbReference type="NCBI Taxonomy" id="1265313"/>
    <lineage>
        <taxon>Bacteria</taxon>
        <taxon>Pseudomonadati</taxon>
        <taxon>Pseudomonadota</taxon>
        <taxon>Gammaproteobacteria</taxon>
        <taxon>Cellvibrionales</taxon>
        <taxon>Halieaceae</taxon>
        <taxon>Pseudohaliea</taxon>
    </lineage>
</organism>